<keyword evidence="2" id="KW-0812">Transmembrane</keyword>
<feature type="transmembrane region" description="Helical" evidence="2">
    <location>
        <begin position="569"/>
        <end position="586"/>
    </location>
</feature>
<accession>A0ABR4A1C1</accession>
<dbReference type="SUPFAM" id="SSF49899">
    <property type="entry name" value="Concanavalin A-like lectins/glucanases"/>
    <property type="match status" value="1"/>
</dbReference>
<dbReference type="InterPro" id="IPR029044">
    <property type="entry name" value="Nucleotide-diphossugar_trans"/>
</dbReference>
<dbReference type="InterPro" id="IPR013320">
    <property type="entry name" value="ConA-like_dom_sf"/>
</dbReference>
<name>A0ABR4A1C1_9LECA</name>
<dbReference type="PANTHER" id="PTHR46830:SF1">
    <property type="entry name" value="ALPHA-1,4-N-ACETYLGLUCOSAMINYLTRANSFERASE"/>
    <property type="match status" value="1"/>
</dbReference>
<comment type="caution">
    <text evidence="3">The sequence shown here is derived from an EMBL/GenBank/DDBJ whole genome shotgun (WGS) entry which is preliminary data.</text>
</comment>
<protein>
    <recommendedName>
        <fullName evidence="5">Glycosyltransferase family 32 protein</fullName>
    </recommendedName>
</protein>
<organism evidence="3 4">
    <name type="scientific">Stereocaulon virgatum</name>
    <dbReference type="NCBI Taxonomy" id="373712"/>
    <lineage>
        <taxon>Eukaryota</taxon>
        <taxon>Fungi</taxon>
        <taxon>Dikarya</taxon>
        <taxon>Ascomycota</taxon>
        <taxon>Pezizomycotina</taxon>
        <taxon>Lecanoromycetes</taxon>
        <taxon>OSLEUM clade</taxon>
        <taxon>Lecanoromycetidae</taxon>
        <taxon>Lecanorales</taxon>
        <taxon>Lecanorineae</taxon>
        <taxon>Stereocaulaceae</taxon>
        <taxon>Stereocaulon</taxon>
    </lineage>
</organism>
<proteinExistence type="inferred from homology"/>
<evidence type="ECO:0008006" key="5">
    <source>
        <dbReference type="Google" id="ProtNLM"/>
    </source>
</evidence>
<dbReference type="EMBL" id="JBEFKJ010000024">
    <property type="protein sequence ID" value="KAL2039764.1"/>
    <property type="molecule type" value="Genomic_DNA"/>
</dbReference>
<dbReference type="Gene3D" id="3.90.550.20">
    <property type="match status" value="1"/>
</dbReference>
<sequence>MAYNFSNPQKPEINFDAIFGAKVTWPPSKPIPKVAHFVHAEVKELTWLEWAAVRAAVVNLGVEKVNVWIPEKAEMKGWAWDRVQEMPEVTLRKVVMPKTVWGGRIDFAQQQADIIRLKILYEEGGIYLDNDLVALKSSDDIIYNNATRSTVMALQHKGNGIPNGMIMSKPRSPFIKRWIEQYKEVKSHNVWDHFSTSRPHAMYTDMDPDLTVLDGQSWFYPLSSQSDGDTTLKMLWFGKSWHVADKSYGTHFWHPTTQFAKSITPKIIQTIDTPLFCRIRRIFDNLDNDGYHSTPAERNPNCTATWTSDLKPGNHRIFSDYRMWTDDLDTKWVDSSGFNNHGWAPKGTSLQLNTTSGLHVRNVTADSYAVLPVPVDWDSRVWSVRMTFHMDTKNIAEGEGVGLFKIRMEEGGEILIRARNVNPFPGITLKLEWAGNKLASEKLRNLNDMIWVSQAGLPSLKTGPHEVAITFDRRDRGYVNLFLDGEQIANNSMPLIASPKIGQEIWFNALDWDNLDTGFRGTLNRFTMYADALAPHDIALPIRTTSYTAEQISKLKSHINGSHATTSPWAIFFPAVIITMLLLFLGPRKKGLIMAIPEYLSRVRKLKISHISVFAKTAPRRASELTNQLPRLKQEDRSEKSKM</sequence>
<keyword evidence="2" id="KW-0472">Membrane</keyword>
<keyword evidence="4" id="KW-1185">Reference proteome</keyword>
<dbReference type="PANTHER" id="PTHR46830">
    <property type="entry name" value="TRANSFERASE, PUTATIVE-RELATED"/>
    <property type="match status" value="1"/>
</dbReference>
<comment type="similarity">
    <text evidence="1">Belongs to the glycosyltransferase 32 family.</text>
</comment>
<gene>
    <name evidence="3" type="ORF">N7G274_007623</name>
</gene>
<evidence type="ECO:0000256" key="1">
    <source>
        <dbReference type="ARBA" id="ARBA00009003"/>
    </source>
</evidence>
<keyword evidence="2" id="KW-1133">Transmembrane helix</keyword>
<dbReference type="Pfam" id="PF04488">
    <property type="entry name" value="Gly_transf_sug"/>
    <property type="match status" value="1"/>
</dbReference>
<evidence type="ECO:0000256" key="2">
    <source>
        <dbReference type="SAM" id="Phobius"/>
    </source>
</evidence>
<dbReference type="InterPro" id="IPR007577">
    <property type="entry name" value="GlycoTrfase_DXD_sugar-bd_CS"/>
</dbReference>
<evidence type="ECO:0000313" key="3">
    <source>
        <dbReference type="EMBL" id="KAL2039764.1"/>
    </source>
</evidence>
<dbReference type="Proteomes" id="UP001590950">
    <property type="component" value="Unassembled WGS sequence"/>
</dbReference>
<evidence type="ECO:0000313" key="4">
    <source>
        <dbReference type="Proteomes" id="UP001590950"/>
    </source>
</evidence>
<reference evidence="3 4" key="1">
    <citation type="submission" date="2024-09" db="EMBL/GenBank/DDBJ databases">
        <title>Rethinking Asexuality: The Enigmatic Case of Functional Sexual Genes in Lepraria (Stereocaulaceae).</title>
        <authorList>
            <person name="Doellman M."/>
            <person name="Sun Y."/>
            <person name="Barcenas-Pena A."/>
            <person name="Lumbsch H.T."/>
            <person name="Grewe F."/>
        </authorList>
    </citation>
    <scope>NUCLEOTIDE SEQUENCE [LARGE SCALE GENOMIC DNA]</scope>
    <source>
        <strain evidence="3 4">Mercado 3170</strain>
    </source>
</reference>
<dbReference type="SUPFAM" id="SSF53448">
    <property type="entry name" value="Nucleotide-diphospho-sugar transferases"/>
    <property type="match status" value="1"/>
</dbReference>